<dbReference type="GO" id="GO:0052689">
    <property type="term" value="F:carboxylic ester hydrolase activity"/>
    <property type="evidence" value="ECO:0007669"/>
    <property type="project" value="TreeGrafter"/>
</dbReference>
<dbReference type="Pfam" id="PF12146">
    <property type="entry name" value="Hydrolase_4"/>
    <property type="match status" value="1"/>
</dbReference>
<dbReference type="PANTHER" id="PTHR43265">
    <property type="entry name" value="ESTERASE ESTD"/>
    <property type="match status" value="1"/>
</dbReference>
<dbReference type="AlphaFoldDB" id="A0AAN2BKP4"/>
<reference evidence="2 3" key="1">
    <citation type="journal article" date="2022" name="IScience">
        <title>An ultrasensitive nanofiber-based assay for enzymatic hydrolysis and deep-sea microbial degradation of cellulose.</title>
        <authorList>
            <person name="Tsudome M."/>
            <person name="Tachioka M."/>
            <person name="Miyazaki M."/>
            <person name="Uchimura K."/>
            <person name="Tsuda M."/>
            <person name="Takaki Y."/>
            <person name="Deguchi S."/>
        </authorList>
    </citation>
    <scope>NUCLEOTIDE SEQUENCE [LARGE SCALE GENOMIC DNA]</scope>
    <source>
        <strain evidence="2 3">GE09</strain>
    </source>
</reference>
<proteinExistence type="predicted"/>
<keyword evidence="3" id="KW-1185">Reference proteome</keyword>
<evidence type="ECO:0000313" key="2">
    <source>
        <dbReference type="EMBL" id="BCD98192.1"/>
    </source>
</evidence>
<name>A0AAN2BKP4_9GAMM</name>
<dbReference type="KEGG" id="marq:MARGE09_P2393"/>
<dbReference type="InterPro" id="IPR022742">
    <property type="entry name" value="Hydrolase_4"/>
</dbReference>
<dbReference type="InterPro" id="IPR029058">
    <property type="entry name" value="AB_hydrolase_fold"/>
</dbReference>
<accession>A0AAN2BKP4</accession>
<evidence type="ECO:0000313" key="3">
    <source>
        <dbReference type="Proteomes" id="UP001320119"/>
    </source>
</evidence>
<dbReference type="Proteomes" id="UP001320119">
    <property type="component" value="Chromosome"/>
</dbReference>
<dbReference type="InterPro" id="IPR053145">
    <property type="entry name" value="AB_hydrolase_Est10"/>
</dbReference>
<feature type="domain" description="Serine aminopeptidase S33" evidence="1">
    <location>
        <begin position="64"/>
        <end position="261"/>
    </location>
</feature>
<protein>
    <recommendedName>
        <fullName evidence="1">Serine aminopeptidase S33 domain-containing protein</fullName>
    </recommendedName>
</protein>
<dbReference type="SUPFAM" id="SSF53474">
    <property type="entry name" value="alpha/beta-Hydrolases"/>
    <property type="match status" value="1"/>
</dbReference>
<evidence type="ECO:0000259" key="1">
    <source>
        <dbReference type="Pfam" id="PF12146"/>
    </source>
</evidence>
<organism evidence="2 3">
    <name type="scientific">Marinagarivorans cellulosilyticus</name>
    <dbReference type="NCBI Taxonomy" id="2721545"/>
    <lineage>
        <taxon>Bacteria</taxon>
        <taxon>Pseudomonadati</taxon>
        <taxon>Pseudomonadota</taxon>
        <taxon>Gammaproteobacteria</taxon>
        <taxon>Cellvibrionales</taxon>
        <taxon>Cellvibrionaceae</taxon>
        <taxon>Marinagarivorans</taxon>
    </lineage>
</organism>
<dbReference type="PANTHER" id="PTHR43265:SF1">
    <property type="entry name" value="ESTERASE ESTD"/>
    <property type="match status" value="1"/>
</dbReference>
<dbReference type="EMBL" id="AP023086">
    <property type="protein sequence ID" value="BCD98192.1"/>
    <property type="molecule type" value="Genomic_DNA"/>
</dbReference>
<sequence length="263" mass="29251">MMVNIMLATQGTQMHEQEVKIQSGEITLTGTFCAPNANGEFPAVLMVHGSGPLDRDGNMKGQNLNIFSQLAHAFANRGIASLRYDKRGCGDSSGNFMTTGYSDLVQDAEKCLDALAESKTVSDNHLYILGHSEGCSIAPQISERRASVSGLVLLCPSIERVETLLVRQALQLEKEIDSLPGMSGYLYRTLFKIMGRPFRTQKRLIRKVRESDLPVVRHGVTRQPAKWLREILEMETERVFTSTHTPMLLVAGEKDLQSDPKER</sequence>
<gene>
    <name evidence="2" type="ORF">MARGE09_P2393</name>
</gene>
<dbReference type="Gene3D" id="3.40.50.1820">
    <property type="entry name" value="alpha/beta hydrolase"/>
    <property type="match status" value="1"/>
</dbReference>